<keyword evidence="6" id="KW-1185">Reference proteome</keyword>
<dbReference type="InterPro" id="IPR002641">
    <property type="entry name" value="PNPLA_dom"/>
</dbReference>
<accession>A0A3L7DV30</accession>
<evidence type="ECO:0000256" key="2">
    <source>
        <dbReference type="PROSITE-ProRule" id="PRU01161"/>
    </source>
</evidence>
<organism evidence="5 6">
    <name type="scientific">Seongchinamella sediminis</name>
    <dbReference type="NCBI Taxonomy" id="2283635"/>
    <lineage>
        <taxon>Bacteria</taxon>
        <taxon>Pseudomonadati</taxon>
        <taxon>Pseudomonadota</taxon>
        <taxon>Gammaproteobacteria</taxon>
        <taxon>Cellvibrionales</taxon>
        <taxon>Halieaceae</taxon>
        <taxon>Seongchinamella</taxon>
    </lineage>
</organism>
<evidence type="ECO:0000313" key="5">
    <source>
        <dbReference type="EMBL" id="RLQ20163.1"/>
    </source>
</evidence>
<feature type="region of interest" description="Disordered" evidence="3">
    <location>
        <begin position="1"/>
        <end position="23"/>
    </location>
</feature>
<dbReference type="AlphaFoldDB" id="A0A3L7DV30"/>
<name>A0A3L7DV30_9GAMM</name>
<dbReference type="EMBL" id="QRAN01000045">
    <property type="protein sequence ID" value="RLQ20163.1"/>
    <property type="molecule type" value="Genomic_DNA"/>
</dbReference>
<dbReference type="InterPro" id="IPR016035">
    <property type="entry name" value="Acyl_Trfase/lysoPLipase"/>
</dbReference>
<comment type="caution">
    <text evidence="5">The sequence shown here is derived from an EMBL/GenBank/DDBJ whole genome shotgun (WGS) entry which is preliminary data.</text>
</comment>
<feature type="active site" description="Nucleophile" evidence="2">
    <location>
        <position position="128"/>
    </location>
</feature>
<feature type="domain" description="PNPLA" evidence="4">
    <location>
        <begin position="83"/>
        <end position="320"/>
    </location>
</feature>
<keyword evidence="1 2" id="KW-0443">Lipid metabolism</keyword>
<dbReference type="SUPFAM" id="SSF52151">
    <property type="entry name" value="FabD/lysophospholipase-like"/>
    <property type="match status" value="1"/>
</dbReference>
<dbReference type="OrthoDB" id="8541087at2"/>
<keyword evidence="2" id="KW-0442">Lipid degradation</keyword>
<dbReference type="Pfam" id="PF01734">
    <property type="entry name" value="Patatin"/>
    <property type="match status" value="1"/>
</dbReference>
<evidence type="ECO:0000256" key="1">
    <source>
        <dbReference type="ARBA" id="ARBA00023098"/>
    </source>
</evidence>
<dbReference type="Gene3D" id="3.40.1090.10">
    <property type="entry name" value="Cytosolic phospholipase A2 catalytic domain"/>
    <property type="match status" value="2"/>
</dbReference>
<evidence type="ECO:0000313" key="6">
    <source>
        <dbReference type="Proteomes" id="UP000265509"/>
    </source>
</evidence>
<keyword evidence="2" id="KW-0378">Hydrolase</keyword>
<dbReference type="GO" id="GO:0016787">
    <property type="term" value="F:hydrolase activity"/>
    <property type="evidence" value="ECO:0007669"/>
    <property type="project" value="UniProtKB-UniRule"/>
</dbReference>
<reference evidence="5 6" key="1">
    <citation type="submission" date="2018-07" db="EMBL/GenBank/DDBJ databases">
        <title>Halioglobus sp. genome submission.</title>
        <authorList>
            <person name="Ye M.-Q."/>
            <person name="Du Z.-J."/>
        </authorList>
    </citation>
    <scope>NUCLEOTIDE SEQUENCE [LARGE SCALE GENOMIC DNA]</scope>
    <source>
        <strain evidence="5 6">U0301</strain>
    </source>
</reference>
<comment type="caution">
    <text evidence="2">Lacks conserved residue(s) required for the propagation of feature annotation.</text>
</comment>
<feature type="short sequence motif" description="DGA/G" evidence="2">
    <location>
        <begin position="307"/>
        <end position="309"/>
    </location>
</feature>
<proteinExistence type="predicted"/>
<evidence type="ECO:0000259" key="4">
    <source>
        <dbReference type="PROSITE" id="PS51635"/>
    </source>
</evidence>
<protein>
    <submittedName>
        <fullName evidence="5">Patatin-like phospholipase family protein</fullName>
    </submittedName>
</protein>
<gene>
    <name evidence="5" type="ORF">DWB85_19105</name>
</gene>
<sequence length="473" mass="52070">MSQRAGGIPKRQIRSIHPKDNGPNPCMIRSRSMVVCALLSTLVGCTSYGNIDNTLLTHGDTASTYSVEAFQPRFAEGENSFLLAFSGGGTRAAALSYGVLKALRDVEVDTSRGEIRLLDAVDAISSVSGGSFTSVYYGLHGDGIFSDYESVFLRKNVQGDLLKRLSNPFNWFRSFGRTELAVEYYEGNVFRGATYSDLLNAGGPLILVNASDLAAGNSIWFSQDYFNMLCSDILDFPVSRAVAASSAVPGLFTPVVLQNFADCQYQSPVTMEYAHAAVAGEPQLEMELRAIESYFDKDKRPYVHLVDGGITDNLGLRAIYNLSVWDGGVKSYLQRHERKPPRRVVMIIVDAATEPGYQMNRSNKVPHLTEVMEAMSSVQLHRYTAGTLTLAQQALEEVSRELSTPEHPVETYFIHLSLSQVTDPVRQAFFNNIPTSFSLSNEQVDALIEVGGELLHANSNFRRLMADIEAVPE</sequence>
<dbReference type="PROSITE" id="PS51635">
    <property type="entry name" value="PNPLA"/>
    <property type="match status" value="1"/>
</dbReference>
<dbReference type="GO" id="GO:0016042">
    <property type="term" value="P:lipid catabolic process"/>
    <property type="evidence" value="ECO:0007669"/>
    <property type="project" value="UniProtKB-UniRule"/>
</dbReference>
<evidence type="ECO:0000256" key="3">
    <source>
        <dbReference type="SAM" id="MobiDB-lite"/>
    </source>
</evidence>
<dbReference type="Proteomes" id="UP000265509">
    <property type="component" value="Unassembled WGS sequence"/>
</dbReference>
<feature type="active site" description="Proton acceptor" evidence="2">
    <location>
        <position position="307"/>
    </location>
</feature>